<dbReference type="EMBL" id="CP089983">
    <property type="protein sequence ID" value="WXB02970.1"/>
    <property type="molecule type" value="Genomic_DNA"/>
</dbReference>
<evidence type="ECO:0000313" key="3">
    <source>
        <dbReference type="EMBL" id="WXB02970.1"/>
    </source>
</evidence>
<feature type="domain" description="XdhC Rossmann" evidence="2">
    <location>
        <begin position="180"/>
        <end position="317"/>
    </location>
</feature>
<dbReference type="Proteomes" id="UP001374803">
    <property type="component" value="Chromosome"/>
</dbReference>
<evidence type="ECO:0000259" key="2">
    <source>
        <dbReference type="Pfam" id="PF13478"/>
    </source>
</evidence>
<keyword evidence="4" id="KW-1185">Reference proteome</keyword>
<name>A0ABZ2L166_9BACT</name>
<dbReference type="RefSeq" id="WP_394832596.1">
    <property type="nucleotide sequence ID" value="NZ_CP089929.1"/>
</dbReference>
<dbReference type="InterPro" id="IPR027051">
    <property type="entry name" value="XdhC_Rossmann_dom"/>
</dbReference>
<proteinExistence type="predicted"/>
<dbReference type="PANTHER" id="PTHR30388">
    <property type="entry name" value="ALDEHYDE OXIDOREDUCTASE MOLYBDENUM COFACTOR ASSEMBLY PROTEIN"/>
    <property type="match status" value="1"/>
</dbReference>
<dbReference type="Pfam" id="PF02625">
    <property type="entry name" value="XdhC_CoxI"/>
    <property type="match status" value="1"/>
</dbReference>
<protein>
    <submittedName>
        <fullName evidence="3">XdhC family protein</fullName>
    </submittedName>
</protein>
<dbReference type="InterPro" id="IPR003777">
    <property type="entry name" value="XdhC_CoxI"/>
</dbReference>
<reference evidence="3" key="1">
    <citation type="submission" date="2021-12" db="EMBL/GenBank/DDBJ databases">
        <title>Discovery of the Pendulisporaceae a myxobacterial family with distinct sporulation behavior and unique specialized metabolism.</title>
        <authorList>
            <person name="Garcia R."/>
            <person name="Popoff A."/>
            <person name="Bader C.D."/>
            <person name="Loehr J."/>
            <person name="Walesch S."/>
            <person name="Walt C."/>
            <person name="Boldt J."/>
            <person name="Bunk B."/>
            <person name="Haeckl F.J.F.P.J."/>
            <person name="Gunesch A.P."/>
            <person name="Birkelbach J."/>
            <person name="Nuebel U."/>
            <person name="Pietschmann T."/>
            <person name="Bach T."/>
            <person name="Mueller R."/>
        </authorList>
    </citation>
    <scope>NUCLEOTIDE SEQUENCE</scope>
    <source>
        <strain evidence="3">MSr11367</strain>
    </source>
</reference>
<organism evidence="3 4">
    <name type="scientific">Pendulispora rubella</name>
    <dbReference type="NCBI Taxonomy" id="2741070"/>
    <lineage>
        <taxon>Bacteria</taxon>
        <taxon>Pseudomonadati</taxon>
        <taxon>Myxococcota</taxon>
        <taxon>Myxococcia</taxon>
        <taxon>Myxococcales</taxon>
        <taxon>Sorangiineae</taxon>
        <taxon>Pendulisporaceae</taxon>
        <taxon>Pendulispora</taxon>
    </lineage>
</organism>
<feature type="domain" description="XdhC- CoxI" evidence="1">
    <location>
        <begin position="15"/>
        <end position="81"/>
    </location>
</feature>
<dbReference type="Pfam" id="PF13478">
    <property type="entry name" value="XdhC_C"/>
    <property type="match status" value="1"/>
</dbReference>
<dbReference type="PANTHER" id="PTHR30388:SF4">
    <property type="entry name" value="MOLYBDENUM COFACTOR INSERTION CHAPERONE PAOD"/>
    <property type="match status" value="1"/>
</dbReference>
<sequence>MIDLSSILDAYAAARRAGEVGWLATLVEVEGSTYMRPGARAFITPRGGVVGLVSGGCLEKDLAEHARALSVDAPRRLVVYDLRDEDDIDFGLGLGCKGKLTIVIEPIDPHDPANPLERLRAFWNQRPPSPGVVVTALDEARPATALERECTEVLRAGKSRIVALDGKRYFVEYLAPRMSLAIFGAGPDAVPVVHRAKALGWWVALWDHRESALANDGFSTCDERHLVPVAGLARAAAEARTTAALVMTHHYRADAEILRGLAGRQLPYVGLLGPRDRARALFEELAEPVLENLHSPAGLDVGAGTPEAIALSIIAEIHAVLHGRSGGSLRHRGGPIHDRDA</sequence>
<dbReference type="InterPro" id="IPR052698">
    <property type="entry name" value="MoCofactor_Util/Proc"/>
</dbReference>
<accession>A0ABZ2L166</accession>
<dbReference type="Gene3D" id="3.40.50.720">
    <property type="entry name" value="NAD(P)-binding Rossmann-like Domain"/>
    <property type="match status" value="1"/>
</dbReference>
<evidence type="ECO:0000259" key="1">
    <source>
        <dbReference type="Pfam" id="PF02625"/>
    </source>
</evidence>
<gene>
    <name evidence="3" type="ORF">LVJ94_39440</name>
</gene>
<evidence type="ECO:0000313" key="4">
    <source>
        <dbReference type="Proteomes" id="UP001374803"/>
    </source>
</evidence>